<gene>
    <name evidence="2" type="ORF">MUK42_13270</name>
</gene>
<sequence length="71" mass="8111">MNVCRMSSLLDLLCITQPVGIAAACLMFLQVLGDRFSKRYFACLLLQLYMDIQLRTAEMRIGINELNEQLP</sequence>
<keyword evidence="1" id="KW-1133">Transmembrane helix</keyword>
<keyword evidence="3" id="KW-1185">Reference proteome</keyword>
<keyword evidence="1" id="KW-0472">Membrane</keyword>
<evidence type="ECO:0000313" key="3">
    <source>
        <dbReference type="Proteomes" id="UP001055439"/>
    </source>
</evidence>
<reference evidence="2" key="1">
    <citation type="submission" date="2022-05" db="EMBL/GenBank/DDBJ databases">
        <title>The Musa troglodytarum L. genome provides insights into the mechanism of non-climacteric behaviour and enrichment of carotenoids.</title>
        <authorList>
            <person name="Wang J."/>
        </authorList>
    </citation>
    <scope>NUCLEOTIDE SEQUENCE</scope>
    <source>
        <tissue evidence="2">Leaf</tissue>
    </source>
</reference>
<proteinExistence type="predicted"/>
<accession>A0A9E7HTZ3</accession>
<keyword evidence="1" id="KW-0812">Transmembrane</keyword>
<protein>
    <submittedName>
        <fullName evidence="2">Uncharacterized protein</fullName>
    </submittedName>
</protein>
<evidence type="ECO:0000256" key="1">
    <source>
        <dbReference type="SAM" id="Phobius"/>
    </source>
</evidence>
<evidence type="ECO:0000313" key="2">
    <source>
        <dbReference type="EMBL" id="URE37063.1"/>
    </source>
</evidence>
<dbReference type="PROSITE" id="PS51257">
    <property type="entry name" value="PROKAR_LIPOPROTEIN"/>
    <property type="match status" value="1"/>
</dbReference>
<organism evidence="2 3">
    <name type="scientific">Musa troglodytarum</name>
    <name type="common">fe'i banana</name>
    <dbReference type="NCBI Taxonomy" id="320322"/>
    <lineage>
        <taxon>Eukaryota</taxon>
        <taxon>Viridiplantae</taxon>
        <taxon>Streptophyta</taxon>
        <taxon>Embryophyta</taxon>
        <taxon>Tracheophyta</taxon>
        <taxon>Spermatophyta</taxon>
        <taxon>Magnoliopsida</taxon>
        <taxon>Liliopsida</taxon>
        <taxon>Zingiberales</taxon>
        <taxon>Musaceae</taxon>
        <taxon>Musa</taxon>
    </lineage>
</organism>
<name>A0A9E7HTZ3_9LILI</name>
<dbReference type="EMBL" id="CP097510">
    <property type="protein sequence ID" value="URE37063.1"/>
    <property type="molecule type" value="Genomic_DNA"/>
</dbReference>
<feature type="transmembrane region" description="Helical" evidence="1">
    <location>
        <begin position="6"/>
        <end position="29"/>
    </location>
</feature>
<dbReference type="Proteomes" id="UP001055439">
    <property type="component" value="Chromosome 8"/>
</dbReference>
<dbReference type="OrthoDB" id="779032at2759"/>
<dbReference type="AlphaFoldDB" id="A0A9E7HTZ3"/>